<dbReference type="PANTHER" id="PTHR30544:SF5">
    <property type="entry name" value="RADICAL SAM CORE DOMAIN-CONTAINING PROTEIN"/>
    <property type="match status" value="1"/>
</dbReference>
<keyword evidence="12 14" id="KW-0411">Iron-sulfur</keyword>
<dbReference type="Gene3D" id="1.10.150.530">
    <property type="match status" value="1"/>
</dbReference>
<evidence type="ECO:0000256" key="8">
    <source>
        <dbReference type="ARBA" id="ARBA00022691"/>
    </source>
</evidence>
<evidence type="ECO:0000313" key="16">
    <source>
        <dbReference type="EMBL" id="TFZ82716.1"/>
    </source>
</evidence>
<dbReference type="InterPro" id="IPR027492">
    <property type="entry name" value="RNA_MTrfase_RlmN"/>
</dbReference>
<dbReference type="InterPro" id="IPR040072">
    <property type="entry name" value="Methyltransferase_A"/>
</dbReference>
<dbReference type="GO" id="GO:0051539">
    <property type="term" value="F:4 iron, 4 sulfur cluster binding"/>
    <property type="evidence" value="ECO:0007669"/>
    <property type="project" value="UniProtKB-UniRule"/>
</dbReference>
<gene>
    <name evidence="14 16" type="primary">rlmN</name>
    <name evidence="16" type="ORF">E4680_07075</name>
</gene>
<dbReference type="NCBIfam" id="TIGR00048">
    <property type="entry name" value="rRNA_mod_RlmN"/>
    <property type="match status" value="1"/>
</dbReference>
<dbReference type="HAMAP" id="MF_01849">
    <property type="entry name" value="RNA_methyltr_RlmN"/>
    <property type="match status" value="1"/>
</dbReference>
<feature type="binding site" evidence="14">
    <location>
        <begin position="166"/>
        <end position="167"/>
    </location>
    <ligand>
        <name>S-adenosyl-L-methionine</name>
        <dbReference type="ChEBI" id="CHEBI:59789"/>
    </ligand>
</feature>
<dbReference type="GO" id="GO:0030488">
    <property type="term" value="P:tRNA methylation"/>
    <property type="evidence" value="ECO:0007669"/>
    <property type="project" value="UniProtKB-UniRule"/>
</dbReference>
<keyword evidence="3 14" id="KW-0004">4Fe-4S</keyword>
<evidence type="ECO:0000256" key="5">
    <source>
        <dbReference type="ARBA" id="ARBA00022552"/>
    </source>
</evidence>
<comment type="subcellular location">
    <subcellularLocation>
        <location evidence="1 14">Cytoplasm</location>
    </subcellularLocation>
</comment>
<dbReference type="InterPro" id="IPR004383">
    <property type="entry name" value="rRNA_lsu_MTrfase_RlmN/Cfr"/>
</dbReference>
<evidence type="ECO:0000256" key="11">
    <source>
        <dbReference type="ARBA" id="ARBA00023004"/>
    </source>
</evidence>
<proteinExistence type="inferred from homology"/>
<evidence type="ECO:0000256" key="14">
    <source>
        <dbReference type="HAMAP-Rule" id="MF_01849"/>
    </source>
</evidence>
<feature type="binding site" evidence="14">
    <location>
        <begin position="220"/>
        <end position="222"/>
    </location>
    <ligand>
        <name>S-adenosyl-L-methionine</name>
        <dbReference type="ChEBI" id="CHEBI:59789"/>
    </ligand>
</feature>
<comment type="caution">
    <text evidence="16">The sequence shown here is derived from an EMBL/GenBank/DDBJ whole genome shotgun (WGS) entry which is preliminary data.</text>
</comment>
<comment type="cofactor">
    <cofactor evidence="14">
        <name>[4Fe-4S] cluster</name>
        <dbReference type="ChEBI" id="CHEBI:49883"/>
    </cofactor>
    <text evidence="14">Binds 1 [4Fe-4S] cluster. The cluster is coordinated with 3 cysteines and an exchangeable S-adenosyl-L-methionine.</text>
</comment>
<evidence type="ECO:0000256" key="13">
    <source>
        <dbReference type="ARBA" id="ARBA00023157"/>
    </source>
</evidence>
<comment type="miscellaneous">
    <text evidence="14">Reaction proceeds by a ping-pong mechanism involving intermediate methylation of a conserved cysteine residue.</text>
</comment>
<dbReference type="Proteomes" id="UP000297890">
    <property type="component" value="Unassembled WGS sequence"/>
</dbReference>
<feature type="binding site" evidence="14">
    <location>
        <position position="117"/>
    </location>
    <ligand>
        <name>[4Fe-4S] cluster</name>
        <dbReference type="ChEBI" id="CHEBI:49883"/>
        <note>4Fe-4S-S-AdoMet</note>
    </ligand>
</feature>
<dbReference type="OrthoDB" id="9793973at2"/>
<dbReference type="GO" id="GO:0002935">
    <property type="term" value="F:tRNA (adenine(37)-C2)-methyltransferase activity"/>
    <property type="evidence" value="ECO:0007669"/>
    <property type="project" value="UniProtKB-UniRule"/>
</dbReference>
<reference evidence="16 17" key="1">
    <citation type="journal article" date="2019" name="ISME J.">
        <title>Candidatus Macondimonas diazotrophica, a novel gammaproteobacterial genus dominating crude-oil-contaminated coastal sediments.</title>
        <authorList>
            <person name="Karthikeyan S."/>
            <person name="Konstantinidis K."/>
        </authorList>
    </citation>
    <scope>NUCLEOTIDE SEQUENCE [LARGE SCALE GENOMIC DNA]</scope>
    <source>
        <strain evidence="16 17">KTK01</strain>
    </source>
</reference>
<dbReference type="PIRSF" id="PIRSF006004">
    <property type="entry name" value="CHP00048"/>
    <property type="match status" value="1"/>
</dbReference>
<feature type="active site" description="S-methylcysteine intermediate" evidence="14">
    <location>
        <position position="341"/>
    </location>
</feature>
<dbReference type="GO" id="GO:0005737">
    <property type="term" value="C:cytoplasm"/>
    <property type="evidence" value="ECO:0007669"/>
    <property type="project" value="UniProtKB-SubCell"/>
</dbReference>
<dbReference type="GO" id="GO:0070475">
    <property type="term" value="P:rRNA base methylation"/>
    <property type="evidence" value="ECO:0007669"/>
    <property type="project" value="UniProtKB-UniRule"/>
</dbReference>
<protein>
    <recommendedName>
        <fullName evidence="14">Dual-specificity RNA methyltransferase RlmN</fullName>
        <ecNumber evidence="14">2.1.1.192</ecNumber>
    </recommendedName>
    <alternativeName>
        <fullName evidence="14">23S rRNA (adenine(2503)-C(2))-methyltransferase</fullName>
    </alternativeName>
    <alternativeName>
        <fullName evidence="14">23S rRNA m2A2503 methyltransferase</fullName>
    </alternativeName>
    <alternativeName>
        <fullName evidence="14">Ribosomal RNA large subunit methyltransferase N</fullName>
    </alternativeName>
    <alternativeName>
        <fullName evidence="14">tRNA (adenine(37)-C(2))-methyltransferase</fullName>
    </alternativeName>
    <alternativeName>
        <fullName evidence="14">tRNA m2A37 methyltransferase</fullName>
    </alternativeName>
</protein>
<feature type="binding site" evidence="14">
    <location>
        <position position="120"/>
    </location>
    <ligand>
        <name>[4Fe-4S] cluster</name>
        <dbReference type="ChEBI" id="CHEBI:49883"/>
        <note>4Fe-4S-S-AdoMet</note>
    </ligand>
</feature>
<dbReference type="AlphaFoldDB" id="A0A4Z0F8M8"/>
<evidence type="ECO:0000313" key="17">
    <source>
        <dbReference type="Proteomes" id="UP000297890"/>
    </source>
</evidence>
<keyword evidence="5 14" id="KW-0698">rRNA processing</keyword>
<accession>A0A4Z0F8M8</accession>
<comment type="catalytic activity">
    <reaction evidence="14">
        <text>adenosine(2503) in 23S rRNA + 2 reduced [2Fe-2S]-[ferredoxin] + 2 S-adenosyl-L-methionine = 2-methyladenosine(2503) in 23S rRNA + 5'-deoxyadenosine + L-methionine + 2 oxidized [2Fe-2S]-[ferredoxin] + S-adenosyl-L-homocysteine</text>
        <dbReference type="Rhea" id="RHEA:42916"/>
        <dbReference type="Rhea" id="RHEA-COMP:10000"/>
        <dbReference type="Rhea" id="RHEA-COMP:10001"/>
        <dbReference type="Rhea" id="RHEA-COMP:10152"/>
        <dbReference type="Rhea" id="RHEA-COMP:10282"/>
        <dbReference type="ChEBI" id="CHEBI:17319"/>
        <dbReference type="ChEBI" id="CHEBI:33737"/>
        <dbReference type="ChEBI" id="CHEBI:33738"/>
        <dbReference type="ChEBI" id="CHEBI:57844"/>
        <dbReference type="ChEBI" id="CHEBI:57856"/>
        <dbReference type="ChEBI" id="CHEBI:59789"/>
        <dbReference type="ChEBI" id="CHEBI:74411"/>
        <dbReference type="ChEBI" id="CHEBI:74497"/>
        <dbReference type="EC" id="2.1.1.192"/>
    </reaction>
</comment>
<evidence type="ECO:0000256" key="7">
    <source>
        <dbReference type="ARBA" id="ARBA00022679"/>
    </source>
</evidence>
<evidence type="ECO:0000256" key="10">
    <source>
        <dbReference type="ARBA" id="ARBA00022723"/>
    </source>
</evidence>
<feature type="domain" description="Radical SAM core" evidence="15">
    <location>
        <begin position="99"/>
        <end position="336"/>
    </location>
</feature>
<keyword evidence="4 14" id="KW-0963">Cytoplasm</keyword>
<dbReference type="Gene3D" id="3.20.20.70">
    <property type="entry name" value="Aldolase class I"/>
    <property type="match status" value="1"/>
</dbReference>
<keyword evidence="11 14" id="KW-0408">Iron</keyword>
<keyword evidence="10 14" id="KW-0479">Metal-binding</keyword>
<dbReference type="GO" id="GO:0019843">
    <property type="term" value="F:rRNA binding"/>
    <property type="evidence" value="ECO:0007669"/>
    <property type="project" value="UniProtKB-UniRule"/>
</dbReference>
<evidence type="ECO:0000256" key="3">
    <source>
        <dbReference type="ARBA" id="ARBA00022485"/>
    </source>
</evidence>
<keyword evidence="7 14" id="KW-0808">Transferase</keyword>
<keyword evidence="9 14" id="KW-0819">tRNA processing</keyword>
<comment type="caution">
    <text evidence="14">Lacks conserved residue(s) required for the propagation of feature annotation.</text>
</comment>
<dbReference type="RefSeq" id="WP_135281703.1">
    <property type="nucleotide sequence ID" value="NZ_SRIO01000007.1"/>
</dbReference>
<keyword evidence="6 14" id="KW-0489">Methyltransferase</keyword>
<dbReference type="FunFam" id="1.10.150.530:FF:000003">
    <property type="entry name" value="Dual-specificity RNA methyltransferase RlmN"/>
    <property type="match status" value="1"/>
</dbReference>
<feature type="binding site" evidence="14">
    <location>
        <position position="198"/>
    </location>
    <ligand>
        <name>S-adenosyl-L-methionine</name>
        <dbReference type="ChEBI" id="CHEBI:59789"/>
    </ligand>
</feature>
<dbReference type="CDD" id="cd01335">
    <property type="entry name" value="Radical_SAM"/>
    <property type="match status" value="1"/>
</dbReference>
<dbReference type="SFLD" id="SFLDG01062">
    <property type="entry name" value="methyltransferase_(Class_A)"/>
    <property type="match status" value="1"/>
</dbReference>
<dbReference type="FunFam" id="3.20.20.70:FF:000008">
    <property type="entry name" value="Dual-specificity RNA methyltransferase RlmN"/>
    <property type="match status" value="1"/>
</dbReference>
<name>A0A4Z0F8M8_9GAMM</name>
<feature type="binding site" evidence="14">
    <location>
        <position position="298"/>
    </location>
    <ligand>
        <name>S-adenosyl-L-methionine</name>
        <dbReference type="ChEBI" id="CHEBI:59789"/>
    </ligand>
</feature>
<dbReference type="Pfam" id="PF21016">
    <property type="entry name" value="RlmN_N"/>
    <property type="match status" value="1"/>
</dbReference>
<dbReference type="InterPro" id="IPR058240">
    <property type="entry name" value="rSAM_sf"/>
</dbReference>
<evidence type="ECO:0000256" key="2">
    <source>
        <dbReference type="ARBA" id="ARBA00007544"/>
    </source>
</evidence>
<dbReference type="InterPro" id="IPR048641">
    <property type="entry name" value="RlmN_N"/>
</dbReference>
<evidence type="ECO:0000256" key="9">
    <source>
        <dbReference type="ARBA" id="ARBA00022694"/>
    </source>
</evidence>
<evidence type="ECO:0000259" key="15">
    <source>
        <dbReference type="PROSITE" id="PS51918"/>
    </source>
</evidence>
<dbReference type="SUPFAM" id="SSF102114">
    <property type="entry name" value="Radical SAM enzymes"/>
    <property type="match status" value="1"/>
</dbReference>
<evidence type="ECO:0000256" key="12">
    <source>
        <dbReference type="ARBA" id="ARBA00023014"/>
    </source>
</evidence>
<dbReference type="EC" id="2.1.1.192" evidence="14"/>
<feature type="binding site" evidence="14">
    <location>
        <position position="113"/>
    </location>
    <ligand>
        <name>[4Fe-4S] cluster</name>
        <dbReference type="ChEBI" id="CHEBI:49883"/>
        <note>4Fe-4S-S-AdoMet</note>
    </ligand>
</feature>
<organism evidence="16 17">
    <name type="scientific">Candidatus Macondimonas diazotrophica</name>
    <dbReference type="NCBI Taxonomy" id="2305248"/>
    <lineage>
        <taxon>Bacteria</taxon>
        <taxon>Pseudomonadati</taxon>
        <taxon>Pseudomonadota</taxon>
        <taxon>Gammaproteobacteria</taxon>
        <taxon>Chromatiales</taxon>
        <taxon>Ectothiorhodospiraceae</taxon>
        <taxon>Candidatus Macondimonas</taxon>
    </lineage>
</organism>
<comment type="function">
    <text evidence="14">Specifically methylates position 2 of adenine 2503 in 23S rRNA and position 2 of adenine 37 in tRNAs. m2A2503 modification seems to play a crucial role in the proofreading step occurring at the peptidyl transferase center and thus would serve to optimize ribosomal fidelity.</text>
</comment>
<feature type="active site" description="Proton acceptor" evidence="14">
    <location>
        <position position="93"/>
    </location>
</feature>
<dbReference type="PANTHER" id="PTHR30544">
    <property type="entry name" value="23S RRNA METHYLTRANSFERASE"/>
    <property type="match status" value="1"/>
</dbReference>
<keyword evidence="13 14" id="KW-1015">Disulfide bond</keyword>
<dbReference type="GO" id="GO:0070040">
    <property type="term" value="F:rRNA (adenine(2503)-C2-)-methyltransferase activity"/>
    <property type="evidence" value="ECO:0007669"/>
    <property type="project" value="UniProtKB-UniRule"/>
</dbReference>
<dbReference type="InterPro" id="IPR013785">
    <property type="entry name" value="Aldolase_TIM"/>
</dbReference>
<dbReference type="InterPro" id="IPR007197">
    <property type="entry name" value="rSAM"/>
</dbReference>
<dbReference type="EMBL" id="SRIO01000007">
    <property type="protein sequence ID" value="TFZ82716.1"/>
    <property type="molecule type" value="Genomic_DNA"/>
</dbReference>
<evidence type="ECO:0000256" key="6">
    <source>
        <dbReference type="ARBA" id="ARBA00022603"/>
    </source>
</evidence>
<dbReference type="GO" id="GO:0046872">
    <property type="term" value="F:metal ion binding"/>
    <property type="evidence" value="ECO:0007669"/>
    <property type="project" value="UniProtKB-KW"/>
</dbReference>
<keyword evidence="8 14" id="KW-0949">S-adenosyl-L-methionine</keyword>
<sequence length="363" mass="39845">MSDRTALFGLDRDGLTAFFVALGEKPFRAQQLMQWIHQRGEADFDAMSNLAKPLRRRLAEVGDVHPPEVLVDQQSADGTRKWLLRVDGGNAIETVFIPEQNRGTLCVSSQVGCAMACTFCATGHQGFNRNLSTAEIIGQVWVANRALGYTPDGERIISNVVLMGMGEPLLNLPAVVPALNIMLDDMGYGLSKRRVTVSTSGIVPAIDRLKAQCDVALAVSLHAPDDALRDELVPINRKYPIADLMAACRRYMSGKSARSHITFEYVMLDGINDTPAHADRLAGLLADVPAKINLIPFNPFPGTSYRRSSPAAVSRFQELLLNRGYIVTVRRTRGDDIDAACGQLAGQVHNRLRRLDVRPEIRA</sequence>
<dbReference type="GO" id="GO:0000049">
    <property type="term" value="F:tRNA binding"/>
    <property type="evidence" value="ECO:0007669"/>
    <property type="project" value="UniProtKB-UniRule"/>
</dbReference>
<dbReference type="SFLD" id="SFLDS00029">
    <property type="entry name" value="Radical_SAM"/>
    <property type="match status" value="1"/>
</dbReference>
<comment type="similarity">
    <text evidence="2 14">Belongs to the radical SAM superfamily. RlmN family.</text>
</comment>
<evidence type="ECO:0000256" key="1">
    <source>
        <dbReference type="ARBA" id="ARBA00004496"/>
    </source>
</evidence>
<dbReference type="SFLD" id="SFLDF00275">
    <property type="entry name" value="adenosine_C2_methyltransferase"/>
    <property type="match status" value="1"/>
</dbReference>
<dbReference type="PROSITE" id="PS51918">
    <property type="entry name" value="RADICAL_SAM"/>
    <property type="match status" value="1"/>
</dbReference>
<evidence type="ECO:0000256" key="4">
    <source>
        <dbReference type="ARBA" id="ARBA00022490"/>
    </source>
</evidence>
<keyword evidence="17" id="KW-1185">Reference proteome</keyword>
<comment type="catalytic activity">
    <reaction evidence="14">
        <text>adenosine(37) in tRNA + 2 reduced [2Fe-2S]-[ferredoxin] + 2 S-adenosyl-L-methionine = 2-methyladenosine(37) in tRNA + 5'-deoxyadenosine + L-methionine + 2 oxidized [2Fe-2S]-[ferredoxin] + S-adenosyl-L-homocysteine</text>
        <dbReference type="Rhea" id="RHEA:43332"/>
        <dbReference type="Rhea" id="RHEA-COMP:10000"/>
        <dbReference type="Rhea" id="RHEA-COMP:10001"/>
        <dbReference type="Rhea" id="RHEA-COMP:10162"/>
        <dbReference type="Rhea" id="RHEA-COMP:10485"/>
        <dbReference type="ChEBI" id="CHEBI:17319"/>
        <dbReference type="ChEBI" id="CHEBI:33737"/>
        <dbReference type="ChEBI" id="CHEBI:33738"/>
        <dbReference type="ChEBI" id="CHEBI:57844"/>
        <dbReference type="ChEBI" id="CHEBI:57856"/>
        <dbReference type="ChEBI" id="CHEBI:59789"/>
        <dbReference type="ChEBI" id="CHEBI:74411"/>
        <dbReference type="ChEBI" id="CHEBI:74497"/>
        <dbReference type="EC" id="2.1.1.192"/>
    </reaction>
</comment>
<dbReference type="Pfam" id="PF04055">
    <property type="entry name" value="Radical_SAM"/>
    <property type="match status" value="1"/>
</dbReference>